<organism evidence="1 2">
    <name type="scientific">Streptomyces ruber</name>
    <dbReference type="NCBI Taxonomy" id="83378"/>
    <lineage>
        <taxon>Bacteria</taxon>
        <taxon>Bacillati</taxon>
        <taxon>Actinomycetota</taxon>
        <taxon>Actinomycetes</taxon>
        <taxon>Kitasatosporales</taxon>
        <taxon>Streptomycetaceae</taxon>
        <taxon>Streptomyces</taxon>
    </lineage>
</organism>
<evidence type="ECO:0000313" key="2">
    <source>
        <dbReference type="Proteomes" id="UP000620156"/>
    </source>
</evidence>
<comment type="caution">
    <text evidence="1">The sequence shown here is derived from an EMBL/GenBank/DDBJ whole genome shotgun (WGS) entry which is preliminary data.</text>
</comment>
<proteinExistence type="predicted"/>
<dbReference type="EMBL" id="BMQK01000021">
    <property type="protein sequence ID" value="GGQ83649.1"/>
    <property type="molecule type" value="Genomic_DNA"/>
</dbReference>
<sequence>MGIGPVPSGQAVGSHGRILARGGFVFIAGIAVSGAAAQGTPCEAVSSRHDDYLDRHARAG</sequence>
<name>A0A918BRQ6_9ACTN</name>
<evidence type="ECO:0000313" key="1">
    <source>
        <dbReference type="EMBL" id="GGQ83649.1"/>
    </source>
</evidence>
<keyword evidence="2" id="KW-1185">Reference proteome</keyword>
<gene>
    <name evidence="1" type="ORF">GCM10010145_61520</name>
</gene>
<accession>A0A918BRQ6</accession>
<reference evidence="1" key="1">
    <citation type="journal article" date="2014" name="Int. J. Syst. Evol. Microbiol.">
        <title>Complete genome sequence of Corynebacterium casei LMG S-19264T (=DSM 44701T), isolated from a smear-ripened cheese.</title>
        <authorList>
            <consortium name="US DOE Joint Genome Institute (JGI-PGF)"/>
            <person name="Walter F."/>
            <person name="Albersmeier A."/>
            <person name="Kalinowski J."/>
            <person name="Ruckert C."/>
        </authorList>
    </citation>
    <scope>NUCLEOTIDE SEQUENCE</scope>
    <source>
        <strain evidence="1">JCM 3131</strain>
    </source>
</reference>
<protein>
    <submittedName>
        <fullName evidence="1">Uncharacterized protein</fullName>
    </submittedName>
</protein>
<dbReference type="AlphaFoldDB" id="A0A918BRQ6"/>
<reference evidence="1" key="2">
    <citation type="submission" date="2020-09" db="EMBL/GenBank/DDBJ databases">
        <authorList>
            <person name="Sun Q."/>
            <person name="Ohkuma M."/>
        </authorList>
    </citation>
    <scope>NUCLEOTIDE SEQUENCE</scope>
    <source>
        <strain evidence="1">JCM 3131</strain>
    </source>
</reference>
<dbReference type="Proteomes" id="UP000620156">
    <property type="component" value="Unassembled WGS sequence"/>
</dbReference>